<dbReference type="OrthoDB" id="5406216at2759"/>
<dbReference type="GO" id="GO:0031505">
    <property type="term" value="P:fungal-type cell wall organization"/>
    <property type="evidence" value="ECO:0007669"/>
    <property type="project" value="InterPro"/>
</dbReference>
<dbReference type="STRING" id="1071382.H2APJ1"/>
<protein>
    <submittedName>
        <fullName evidence="2">Uncharacterized protein</fullName>
    </submittedName>
</protein>
<dbReference type="GeneID" id="13886363"/>
<feature type="chain" id="PRO_5003559594" evidence="1">
    <location>
        <begin position="21"/>
        <end position="155"/>
    </location>
</feature>
<name>H2APJ1_KAZAF</name>
<evidence type="ECO:0000256" key="1">
    <source>
        <dbReference type="SAM" id="SignalP"/>
    </source>
</evidence>
<dbReference type="KEGG" id="kaf:KAFR_0A08570"/>
<dbReference type="eggNOG" id="ENOG502S1TV">
    <property type="taxonomic scope" value="Eukaryota"/>
</dbReference>
<reference evidence="2 3" key="1">
    <citation type="journal article" date="2011" name="Proc. Natl. Acad. Sci. U.S.A.">
        <title>Evolutionary erosion of yeast sex chromosomes by mating-type switching accidents.</title>
        <authorList>
            <person name="Gordon J.L."/>
            <person name="Armisen D."/>
            <person name="Proux-Wera E."/>
            <person name="Oheigeartaigh S.S."/>
            <person name="Byrne K.P."/>
            <person name="Wolfe K.H."/>
        </authorList>
    </citation>
    <scope>NUCLEOTIDE SEQUENCE [LARGE SCALE GENOMIC DNA]</scope>
    <source>
        <strain evidence="3">ATCC 22294 / BCRC 22015 / CBS 2517 / CECT 1963 / NBRC 1671 / NRRL Y-8276</strain>
    </source>
</reference>
<evidence type="ECO:0000313" key="2">
    <source>
        <dbReference type="EMBL" id="CCF56291.1"/>
    </source>
</evidence>
<proteinExistence type="predicted"/>
<dbReference type="InterPro" id="IPR031452">
    <property type="entry name" value="Kre1"/>
</dbReference>
<dbReference type="RefSeq" id="XP_003955426.1">
    <property type="nucleotide sequence ID" value="XM_003955377.1"/>
</dbReference>
<feature type="signal peptide" evidence="1">
    <location>
        <begin position="1"/>
        <end position="20"/>
    </location>
</feature>
<accession>H2APJ1</accession>
<gene>
    <name evidence="2" type="primary">KAFR0A08570</name>
    <name evidence="2" type="ORF">KAFR_0A08570</name>
</gene>
<sequence>MKLSLILSYLFIFPISLVYTSSIEPTTSRERPDPSTAFTPPPKVPVTTLSVDSYYTYTDGTTTYTSLREATDIWVTITSNGVVFTTSTTYIQRFSSQYTSIATPSAGSIGLGTISGTVGIVREPLQLTISNAAVNKLSHSGKLFGLLTLLLTWFI</sequence>
<dbReference type="EMBL" id="HE650821">
    <property type="protein sequence ID" value="CCF56291.1"/>
    <property type="molecule type" value="Genomic_DNA"/>
</dbReference>
<evidence type="ECO:0000313" key="3">
    <source>
        <dbReference type="Proteomes" id="UP000005220"/>
    </source>
</evidence>
<dbReference type="InParanoid" id="H2APJ1"/>
<dbReference type="Pfam" id="PF17056">
    <property type="entry name" value="KRE1"/>
    <property type="match status" value="1"/>
</dbReference>
<dbReference type="Proteomes" id="UP000005220">
    <property type="component" value="Chromosome 1"/>
</dbReference>
<dbReference type="HOGENOM" id="CLU_1695748_0_0_1"/>
<keyword evidence="3" id="KW-1185">Reference proteome</keyword>
<keyword evidence="1" id="KW-0732">Signal</keyword>
<organism evidence="2 3">
    <name type="scientific">Kazachstania africana (strain ATCC 22294 / BCRC 22015 / CBS 2517 / CECT 1963 / NBRC 1671 / NRRL Y-8276)</name>
    <name type="common">Yeast</name>
    <name type="synonym">Kluyveromyces africanus</name>
    <dbReference type="NCBI Taxonomy" id="1071382"/>
    <lineage>
        <taxon>Eukaryota</taxon>
        <taxon>Fungi</taxon>
        <taxon>Dikarya</taxon>
        <taxon>Ascomycota</taxon>
        <taxon>Saccharomycotina</taxon>
        <taxon>Saccharomycetes</taxon>
        <taxon>Saccharomycetales</taxon>
        <taxon>Saccharomycetaceae</taxon>
        <taxon>Kazachstania</taxon>
    </lineage>
</organism>
<dbReference type="AlphaFoldDB" id="H2APJ1"/>